<sequence>MLQNRKPEGFSQITIYIRAFTAIAYVVMGIYVFMKRTLLPVSDGVAMIMSVLIIVYGIFRGWGAYNAYKNSL</sequence>
<dbReference type="EMBL" id="BMKK01000004">
    <property type="protein sequence ID" value="GGD59914.1"/>
    <property type="molecule type" value="Genomic_DNA"/>
</dbReference>
<accession>A0A916YT41</accession>
<dbReference type="AlphaFoldDB" id="A0A916YT41"/>
<protein>
    <submittedName>
        <fullName evidence="2">Uncharacterized protein</fullName>
    </submittedName>
</protein>
<reference evidence="2" key="1">
    <citation type="journal article" date="2014" name="Int. J. Syst. Evol. Microbiol.">
        <title>Complete genome sequence of Corynebacterium casei LMG S-19264T (=DSM 44701T), isolated from a smear-ripened cheese.</title>
        <authorList>
            <consortium name="US DOE Joint Genome Institute (JGI-PGF)"/>
            <person name="Walter F."/>
            <person name="Albersmeier A."/>
            <person name="Kalinowski J."/>
            <person name="Ruckert C."/>
        </authorList>
    </citation>
    <scope>NUCLEOTIDE SEQUENCE</scope>
    <source>
        <strain evidence="2">CGMCC 1.15958</strain>
    </source>
</reference>
<evidence type="ECO:0000313" key="2">
    <source>
        <dbReference type="EMBL" id="GGD59914.1"/>
    </source>
</evidence>
<feature type="transmembrane region" description="Helical" evidence="1">
    <location>
        <begin position="45"/>
        <end position="65"/>
    </location>
</feature>
<keyword evidence="1" id="KW-0812">Transmembrane</keyword>
<dbReference type="RefSeq" id="WP_188766408.1">
    <property type="nucleotide sequence ID" value="NZ_BMKK01000004.1"/>
</dbReference>
<feature type="transmembrane region" description="Helical" evidence="1">
    <location>
        <begin position="15"/>
        <end position="33"/>
    </location>
</feature>
<keyword evidence="1" id="KW-1133">Transmembrane helix</keyword>
<keyword evidence="1" id="KW-0472">Membrane</keyword>
<organism evidence="2 3">
    <name type="scientific">Emticicia aquatilis</name>
    <dbReference type="NCBI Taxonomy" id="1537369"/>
    <lineage>
        <taxon>Bacteria</taxon>
        <taxon>Pseudomonadati</taxon>
        <taxon>Bacteroidota</taxon>
        <taxon>Cytophagia</taxon>
        <taxon>Cytophagales</taxon>
        <taxon>Leadbetterellaceae</taxon>
        <taxon>Emticicia</taxon>
    </lineage>
</organism>
<comment type="caution">
    <text evidence="2">The sequence shown here is derived from an EMBL/GenBank/DDBJ whole genome shotgun (WGS) entry which is preliminary data.</text>
</comment>
<dbReference type="Proteomes" id="UP000609064">
    <property type="component" value="Unassembled WGS sequence"/>
</dbReference>
<reference evidence="2" key="2">
    <citation type="submission" date="2020-09" db="EMBL/GenBank/DDBJ databases">
        <authorList>
            <person name="Sun Q."/>
            <person name="Zhou Y."/>
        </authorList>
    </citation>
    <scope>NUCLEOTIDE SEQUENCE</scope>
    <source>
        <strain evidence="2">CGMCC 1.15958</strain>
    </source>
</reference>
<evidence type="ECO:0000256" key="1">
    <source>
        <dbReference type="SAM" id="Phobius"/>
    </source>
</evidence>
<evidence type="ECO:0000313" key="3">
    <source>
        <dbReference type="Proteomes" id="UP000609064"/>
    </source>
</evidence>
<proteinExistence type="predicted"/>
<gene>
    <name evidence="2" type="ORF">GCM10011514_24860</name>
</gene>
<keyword evidence="3" id="KW-1185">Reference proteome</keyword>
<name>A0A916YT41_9BACT</name>